<sequence>MAGYVIRHQYVLLPGIVCSAFDNVLLPGIVCSVFDRTLLPGFIQLGYLQSTFGLHTARVSTVYFRASYSSGIYSLLTGFIQLGYLQSTSGPDTARVICTLLSGLIQLDVCYFAERYDQCSVAVLVIDGWTSVKVVTLNITPPPHLPFDFIIYSWTTSWAC</sequence>
<reference evidence="1" key="1">
    <citation type="journal article" date="2019" name="bioRxiv">
        <title>The Genome of the Zebra Mussel, Dreissena polymorpha: A Resource for Invasive Species Research.</title>
        <authorList>
            <person name="McCartney M.A."/>
            <person name="Auch B."/>
            <person name="Kono T."/>
            <person name="Mallez S."/>
            <person name="Zhang Y."/>
            <person name="Obille A."/>
            <person name="Becker A."/>
            <person name="Abrahante J.E."/>
            <person name="Garbe J."/>
            <person name="Badalamenti J.P."/>
            <person name="Herman A."/>
            <person name="Mangelson H."/>
            <person name="Liachko I."/>
            <person name="Sullivan S."/>
            <person name="Sone E.D."/>
            <person name="Koren S."/>
            <person name="Silverstein K.A.T."/>
            <person name="Beckman K.B."/>
            <person name="Gohl D.M."/>
        </authorList>
    </citation>
    <scope>NUCLEOTIDE SEQUENCE</scope>
    <source>
        <strain evidence="1">Duluth1</strain>
        <tissue evidence="1">Whole animal</tissue>
    </source>
</reference>
<evidence type="ECO:0000313" key="2">
    <source>
        <dbReference type="Proteomes" id="UP000828390"/>
    </source>
</evidence>
<keyword evidence="2" id="KW-1185">Reference proteome</keyword>
<accession>A0A9D4NDU7</accession>
<gene>
    <name evidence="1" type="ORF">DPMN_016689</name>
</gene>
<reference evidence="1" key="2">
    <citation type="submission" date="2020-11" db="EMBL/GenBank/DDBJ databases">
        <authorList>
            <person name="McCartney M.A."/>
            <person name="Auch B."/>
            <person name="Kono T."/>
            <person name="Mallez S."/>
            <person name="Becker A."/>
            <person name="Gohl D.M."/>
            <person name="Silverstein K.A.T."/>
            <person name="Koren S."/>
            <person name="Bechman K.B."/>
            <person name="Herman A."/>
            <person name="Abrahante J.E."/>
            <person name="Garbe J."/>
        </authorList>
    </citation>
    <scope>NUCLEOTIDE SEQUENCE</scope>
    <source>
        <strain evidence="1">Duluth1</strain>
        <tissue evidence="1">Whole animal</tissue>
    </source>
</reference>
<name>A0A9D4NDU7_DREPO</name>
<protein>
    <submittedName>
        <fullName evidence="1">Uncharacterized protein</fullName>
    </submittedName>
</protein>
<dbReference type="Proteomes" id="UP000828390">
    <property type="component" value="Unassembled WGS sequence"/>
</dbReference>
<comment type="caution">
    <text evidence="1">The sequence shown here is derived from an EMBL/GenBank/DDBJ whole genome shotgun (WGS) entry which is preliminary data.</text>
</comment>
<dbReference type="AlphaFoldDB" id="A0A9D4NDU7"/>
<proteinExistence type="predicted"/>
<evidence type="ECO:0000313" key="1">
    <source>
        <dbReference type="EMBL" id="KAH3892570.1"/>
    </source>
</evidence>
<organism evidence="1 2">
    <name type="scientific">Dreissena polymorpha</name>
    <name type="common">Zebra mussel</name>
    <name type="synonym">Mytilus polymorpha</name>
    <dbReference type="NCBI Taxonomy" id="45954"/>
    <lineage>
        <taxon>Eukaryota</taxon>
        <taxon>Metazoa</taxon>
        <taxon>Spiralia</taxon>
        <taxon>Lophotrochozoa</taxon>
        <taxon>Mollusca</taxon>
        <taxon>Bivalvia</taxon>
        <taxon>Autobranchia</taxon>
        <taxon>Heteroconchia</taxon>
        <taxon>Euheterodonta</taxon>
        <taxon>Imparidentia</taxon>
        <taxon>Neoheterodontei</taxon>
        <taxon>Myida</taxon>
        <taxon>Dreissenoidea</taxon>
        <taxon>Dreissenidae</taxon>
        <taxon>Dreissena</taxon>
    </lineage>
</organism>
<dbReference type="EMBL" id="JAIWYP010000001">
    <property type="protein sequence ID" value="KAH3892570.1"/>
    <property type="molecule type" value="Genomic_DNA"/>
</dbReference>